<dbReference type="PROSITE" id="PS00211">
    <property type="entry name" value="ABC_TRANSPORTER_1"/>
    <property type="match status" value="1"/>
</dbReference>
<dbReference type="PANTHER" id="PTHR42781">
    <property type="entry name" value="SPERMIDINE/PUTRESCINE IMPORT ATP-BINDING PROTEIN POTA"/>
    <property type="match status" value="1"/>
</dbReference>
<keyword evidence="1" id="KW-0813">Transport</keyword>
<gene>
    <name evidence="5" type="ORF">BXP70_18150</name>
</gene>
<dbReference type="Proteomes" id="UP000194873">
    <property type="component" value="Unassembled WGS sequence"/>
</dbReference>
<dbReference type="InterPro" id="IPR017871">
    <property type="entry name" value="ABC_transporter-like_CS"/>
</dbReference>
<proteinExistence type="predicted"/>
<evidence type="ECO:0000256" key="1">
    <source>
        <dbReference type="ARBA" id="ARBA00022448"/>
    </source>
</evidence>
<dbReference type="InterPro" id="IPR003593">
    <property type="entry name" value="AAA+_ATPase"/>
</dbReference>
<comment type="caution">
    <text evidence="5">The sequence shown here is derived from an EMBL/GenBank/DDBJ whole genome shotgun (WGS) entry which is preliminary data.</text>
</comment>
<dbReference type="RefSeq" id="WP_086595524.1">
    <property type="nucleotide sequence ID" value="NZ_MTSE01000010.1"/>
</dbReference>
<dbReference type="Pfam" id="PF00005">
    <property type="entry name" value="ABC_tran"/>
    <property type="match status" value="1"/>
</dbReference>
<dbReference type="OrthoDB" id="9802264at2"/>
<evidence type="ECO:0000256" key="2">
    <source>
        <dbReference type="ARBA" id="ARBA00022741"/>
    </source>
</evidence>
<dbReference type="InterPro" id="IPR003439">
    <property type="entry name" value="ABC_transporter-like_ATP-bd"/>
</dbReference>
<dbReference type="GO" id="GO:0005524">
    <property type="term" value="F:ATP binding"/>
    <property type="evidence" value="ECO:0007669"/>
    <property type="project" value="UniProtKB-KW"/>
</dbReference>
<protein>
    <recommendedName>
        <fullName evidence="4">ABC transporter domain-containing protein</fullName>
    </recommendedName>
</protein>
<feature type="domain" description="ABC transporter" evidence="4">
    <location>
        <begin position="1"/>
        <end position="234"/>
    </location>
</feature>
<dbReference type="EMBL" id="MTSE01000010">
    <property type="protein sequence ID" value="OUJ72483.1"/>
    <property type="molecule type" value="Genomic_DNA"/>
</dbReference>
<name>A0A243WAJ0_9BACT</name>
<dbReference type="SMART" id="SM00382">
    <property type="entry name" value="AAA"/>
    <property type="match status" value="1"/>
</dbReference>
<keyword evidence="2" id="KW-0547">Nucleotide-binding</keyword>
<evidence type="ECO:0000313" key="6">
    <source>
        <dbReference type="Proteomes" id="UP000194873"/>
    </source>
</evidence>
<evidence type="ECO:0000313" key="5">
    <source>
        <dbReference type="EMBL" id="OUJ72483.1"/>
    </source>
</evidence>
<sequence>MLDFHLIKALHSAAGPATLDVHLAIRPGEFVALYGPSGAGKTTLLRLLAGLTRPEAGYLRAGEQVWYDDKRRVWLPPAHRSIGFVFQDYALFPNMTVQQNLAFALPRQQNQAIVPELLTLTGLEALAHRYPSQLSGGQQQRVALARALARRPRLLLLDEPLAAVDYPTRQHLQQALRHAHHEFNLTTILVSHDPAEVHALADRVIELDLGRVRQDGPPTLLPTPTSISITQATIVKILPGNQARVRLASDGSTLLITLPNDGYPYQPGQLLTLRPSAWEVCPPVDNKL</sequence>
<dbReference type="SUPFAM" id="SSF52540">
    <property type="entry name" value="P-loop containing nucleoside triphosphate hydrolases"/>
    <property type="match status" value="1"/>
</dbReference>
<dbReference type="AlphaFoldDB" id="A0A243WAJ0"/>
<dbReference type="InterPro" id="IPR050093">
    <property type="entry name" value="ABC_SmlMolc_Importer"/>
</dbReference>
<evidence type="ECO:0000256" key="3">
    <source>
        <dbReference type="ARBA" id="ARBA00022840"/>
    </source>
</evidence>
<evidence type="ECO:0000259" key="4">
    <source>
        <dbReference type="PROSITE" id="PS50893"/>
    </source>
</evidence>
<dbReference type="Gene3D" id="3.40.50.300">
    <property type="entry name" value="P-loop containing nucleotide triphosphate hydrolases"/>
    <property type="match status" value="1"/>
</dbReference>
<organism evidence="5 6">
    <name type="scientific">Hymenobacter crusticola</name>
    <dbReference type="NCBI Taxonomy" id="1770526"/>
    <lineage>
        <taxon>Bacteria</taxon>
        <taxon>Pseudomonadati</taxon>
        <taxon>Bacteroidota</taxon>
        <taxon>Cytophagia</taxon>
        <taxon>Cytophagales</taxon>
        <taxon>Hymenobacteraceae</taxon>
        <taxon>Hymenobacter</taxon>
    </lineage>
</organism>
<keyword evidence="3" id="KW-0067">ATP-binding</keyword>
<accession>A0A243WAJ0</accession>
<keyword evidence="6" id="KW-1185">Reference proteome</keyword>
<dbReference type="PROSITE" id="PS50893">
    <property type="entry name" value="ABC_TRANSPORTER_2"/>
    <property type="match status" value="1"/>
</dbReference>
<dbReference type="PANTHER" id="PTHR42781:SF4">
    <property type="entry name" value="SPERMIDINE_PUTRESCINE IMPORT ATP-BINDING PROTEIN POTA"/>
    <property type="match status" value="1"/>
</dbReference>
<dbReference type="GO" id="GO:0016887">
    <property type="term" value="F:ATP hydrolysis activity"/>
    <property type="evidence" value="ECO:0007669"/>
    <property type="project" value="InterPro"/>
</dbReference>
<dbReference type="InterPro" id="IPR027417">
    <property type="entry name" value="P-loop_NTPase"/>
</dbReference>
<reference evidence="5 6" key="1">
    <citation type="submission" date="2017-01" db="EMBL/GenBank/DDBJ databases">
        <title>A new Hymenobacter.</title>
        <authorList>
            <person name="Liang Y."/>
            <person name="Feng F."/>
        </authorList>
    </citation>
    <scope>NUCLEOTIDE SEQUENCE [LARGE SCALE GENOMIC DNA]</scope>
    <source>
        <strain evidence="5">MIMBbqt21</strain>
    </source>
</reference>